<reference evidence="1 2" key="1">
    <citation type="submission" date="2020-07" db="EMBL/GenBank/DDBJ databases">
        <title>Endozoicomonas sp. nov., isolated from sediment.</title>
        <authorList>
            <person name="Gu T."/>
        </authorList>
    </citation>
    <scope>NUCLEOTIDE SEQUENCE [LARGE SCALE GENOMIC DNA]</scope>
    <source>
        <strain evidence="1 2">SM1973</strain>
    </source>
</reference>
<dbReference type="RefSeq" id="WP_180571649.1">
    <property type="nucleotide sequence ID" value="NZ_JACCKB010000118.1"/>
</dbReference>
<accession>A0A853I9U0</accession>
<dbReference type="AlphaFoldDB" id="A0A853I9U0"/>
<name>A0A853I9U0_9GAMM</name>
<dbReference type="InterPro" id="IPR038996">
    <property type="entry name" value="Gp14"/>
</dbReference>
<comment type="caution">
    <text evidence="1">The sequence shown here is derived from an EMBL/GenBank/DDBJ whole genome shotgun (WGS) entry which is preliminary data.</text>
</comment>
<evidence type="ECO:0000313" key="2">
    <source>
        <dbReference type="Proteomes" id="UP000569732"/>
    </source>
</evidence>
<sequence length="179" mass="19348">MCHPAIPAAIAAVTSAYSIHEQGQQAAFQDALAEHNQDRQNKALLEDYKNQNSQLNIQEAEEDDAATEVKIRIQRETQKRIAEARVSSAEAGVSGLSIDSLVSDIIRGGANNVSTIENNLESSAWQRNRERQALWNNARYGLRTHASYKPSKMAKSVGAALQISSAAMGAYSSAGGSFD</sequence>
<protein>
    <submittedName>
        <fullName evidence="1">Uncharacterized protein</fullName>
    </submittedName>
</protein>
<proteinExistence type="predicted"/>
<gene>
    <name evidence="1" type="ORF">H0A36_27010</name>
</gene>
<dbReference type="EMBL" id="JACCKB010000118">
    <property type="protein sequence ID" value="NYZ69669.1"/>
    <property type="molecule type" value="Genomic_DNA"/>
</dbReference>
<organism evidence="1 2">
    <name type="scientific">Spartinivicinus marinus</name>
    <dbReference type="NCBI Taxonomy" id="2994442"/>
    <lineage>
        <taxon>Bacteria</taxon>
        <taxon>Pseudomonadati</taxon>
        <taxon>Pseudomonadota</taxon>
        <taxon>Gammaproteobacteria</taxon>
        <taxon>Oceanospirillales</taxon>
        <taxon>Zooshikellaceae</taxon>
        <taxon>Spartinivicinus</taxon>
    </lineage>
</organism>
<keyword evidence="2" id="KW-1185">Reference proteome</keyword>
<dbReference type="Proteomes" id="UP000569732">
    <property type="component" value="Unassembled WGS sequence"/>
</dbReference>
<evidence type="ECO:0000313" key="1">
    <source>
        <dbReference type="EMBL" id="NYZ69669.1"/>
    </source>
</evidence>
<dbReference type="Pfam" id="PF24072">
    <property type="entry name" value="T7_gp14"/>
    <property type="match status" value="1"/>
</dbReference>